<keyword evidence="4" id="KW-1003">Cell membrane</keyword>
<evidence type="ECO:0000256" key="7">
    <source>
        <dbReference type="ARBA" id="ARBA00023047"/>
    </source>
</evidence>
<gene>
    <name evidence="11" type="primary">tagG1</name>
    <name evidence="11" type="ORF">HPF_06000</name>
</gene>
<dbReference type="GO" id="GO:0140359">
    <property type="term" value="F:ABC-type transporter activity"/>
    <property type="evidence" value="ECO:0007669"/>
    <property type="project" value="InterPro"/>
</dbReference>
<comment type="similarity">
    <text evidence="2">Belongs to the ABC-2 integral membrane protein family.</text>
</comment>
<dbReference type="KEGG" id="hpse:HPF_06000"/>
<dbReference type="RefSeq" id="WP_133156036.1">
    <property type="nucleotide sequence ID" value="NZ_CP037867.1"/>
</dbReference>
<keyword evidence="7" id="KW-0762">Sugar transport</keyword>
<feature type="transmembrane region" description="Helical" evidence="9">
    <location>
        <begin position="121"/>
        <end position="142"/>
    </location>
</feature>
<evidence type="ECO:0000256" key="1">
    <source>
        <dbReference type="ARBA" id="ARBA00004651"/>
    </source>
</evidence>
<evidence type="ECO:0000256" key="5">
    <source>
        <dbReference type="ARBA" id="ARBA00022692"/>
    </source>
</evidence>
<evidence type="ECO:0000313" key="11">
    <source>
        <dbReference type="EMBL" id="QBM27228.1"/>
    </source>
</evidence>
<feature type="transmembrane region" description="Helical" evidence="9">
    <location>
        <begin position="83"/>
        <end position="100"/>
    </location>
</feature>
<name>A0A4P6WYI7_HYDPS</name>
<sequence>MGSVGDWRQAPAVRDIAAGLKSWPIVSFMALSDVRARYKRSVLGPLWLTLGTAIGSMGLGLLWSELMKVPAAQFVPTLTAGLILWQFIAGVLSESSTVYARQASVIRNLSLPLSIYPPQLVLRHLVNLVHNLPIFLIVALVYGVPVSWHTLLVVPAMLLLTLNLYWVCVVVSILGARFRDLEYIIGAVLPLLMFISPVFYRPNYLPFSEAILWFNPLSHAIELVRSPLLGHAPPDFVIWSNLGGLAVGLCLAFWLFNNKRDRIAFWI</sequence>
<feature type="transmembrane region" description="Helical" evidence="9">
    <location>
        <begin position="181"/>
        <end position="200"/>
    </location>
</feature>
<comment type="subcellular location">
    <subcellularLocation>
        <location evidence="1">Cell membrane</location>
        <topology evidence="1">Multi-pass membrane protein</topology>
    </subcellularLocation>
</comment>
<evidence type="ECO:0000256" key="4">
    <source>
        <dbReference type="ARBA" id="ARBA00022475"/>
    </source>
</evidence>
<feature type="transmembrane region" description="Helical" evidence="9">
    <location>
        <begin position="236"/>
        <end position="256"/>
    </location>
</feature>
<keyword evidence="5 9" id="KW-0812">Transmembrane</keyword>
<feature type="domain" description="ABC-2 type transporter transmembrane" evidence="10">
    <location>
        <begin position="34"/>
        <end position="227"/>
    </location>
</feature>
<protein>
    <submittedName>
        <fullName evidence="11">Teichoic acid translocation permease protein TagG</fullName>
    </submittedName>
</protein>
<keyword evidence="12" id="KW-1185">Reference proteome</keyword>
<evidence type="ECO:0000256" key="3">
    <source>
        <dbReference type="ARBA" id="ARBA00022448"/>
    </source>
</evidence>
<evidence type="ECO:0000313" key="12">
    <source>
        <dbReference type="Proteomes" id="UP000293912"/>
    </source>
</evidence>
<reference evidence="11 12" key="1">
    <citation type="submission" date="2019-03" db="EMBL/GenBank/DDBJ databases">
        <authorList>
            <person name="Sebastian G."/>
            <person name="Baumann P."/>
            <person name="Ruckert C."/>
            <person name="Kalinowski J."/>
            <person name="Nebel B."/>
            <person name="Takors R."/>
            <person name="Blombach B."/>
        </authorList>
    </citation>
    <scope>NUCLEOTIDE SEQUENCE [LARGE SCALE GENOMIC DNA]</scope>
    <source>
        <strain evidence="11 12">DSM 1084</strain>
    </source>
</reference>
<dbReference type="PANTHER" id="PTHR30413">
    <property type="entry name" value="INNER MEMBRANE TRANSPORT PERMEASE"/>
    <property type="match status" value="1"/>
</dbReference>
<dbReference type="PANTHER" id="PTHR30413:SF10">
    <property type="entry name" value="CAPSULE POLYSACCHARIDE EXPORT INNER-MEMBRANE PROTEIN CTRC"/>
    <property type="match status" value="1"/>
</dbReference>
<feature type="transmembrane region" description="Helical" evidence="9">
    <location>
        <begin position="148"/>
        <end position="174"/>
    </location>
</feature>
<evidence type="ECO:0000259" key="10">
    <source>
        <dbReference type="Pfam" id="PF01061"/>
    </source>
</evidence>
<keyword evidence="8 9" id="KW-0472">Membrane</keyword>
<dbReference type="GO" id="GO:0015920">
    <property type="term" value="P:lipopolysaccharide transport"/>
    <property type="evidence" value="ECO:0007669"/>
    <property type="project" value="TreeGrafter"/>
</dbReference>
<dbReference type="Pfam" id="PF01061">
    <property type="entry name" value="ABC2_membrane"/>
    <property type="match status" value="1"/>
</dbReference>
<evidence type="ECO:0000256" key="9">
    <source>
        <dbReference type="SAM" id="Phobius"/>
    </source>
</evidence>
<accession>A0A4P6WYI7</accession>
<keyword evidence="3" id="KW-0813">Transport</keyword>
<dbReference type="InterPro" id="IPR013525">
    <property type="entry name" value="ABC2_TM"/>
</dbReference>
<dbReference type="EMBL" id="CP037867">
    <property type="protein sequence ID" value="QBM27228.1"/>
    <property type="molecule type" value="Genomic_DNA"/>
</dbReference>
<feature type="transmembrane region" description="Helical" evidence="9">
    <location>
        <begin position="42"/>
        <end position="63"/>
    </location>
</feature>
<evidence type="ECO:0000256" key="2">
    <source>
        <dbReference type="ARBA" id="ARBA00007783"/>
    </source>
</evidence>
<keyword evidence="7" id="KW-0625">Polysaccharide transport</keyword>
<keyword evidence="6 9" id="KW-1133">Transmembrane helix</keyword>
<dbReference type="AlphaFoldDB" id="A0A4P6WYI7"/>
<dbReference type="GO" id="GO:0015774">
    <property type="term" value="P:polysaccharide transport"/>
    <property type="evidence" value="ECO:0007669"/>
    <property type="project" value="UniProtKB-KW"/>
</dbReference>
<evidence type="ECO:0000256" key="6">
    <source>
        <dbReference type="ARBA" id="ARBA00022989"/>
    </source>
</evidence>
<organism evidence="11 12">
    <name type="scientific">Hydrogenophaga pseudoflava</name>
    <name type="common">Pseudomonas carboxydoflava</name>
    <dbReference type="NCBI Taxonomy" id="47421"/>
    <lineage>
        <taxon>Bacteria</taxon>
        <taxon>Pseudomonadati</taxon>
        <taxon>Pseudomonadota</taxon>
        <taxon>Betaproteobacteria</taxon>
        <taxon>Burkholderiales</taxon>
        <taxon>Comamonadaceae</taxon>
        <taxon>Hydrogenophaga</taxon>
    </lineage>
</organism>
<evidence type="ECO:0000256" key="8">
    <source>
        <dbReference type="ARBA" id="ARBA00023136"/>
    </source>
</evidence>
<proteinExistence type="inferred from homology"/>
<dbReference type="GO" id="GO:0005886">
    <property type="term" value="C:plasma membrane"/>
    <property type="evidence" value="ECO:0007669"/>
    <property type="project" value="UniProtKB-SubCell"/>
</dbReference>
<dbReference type="Proteomes" id="UP000293912">
    <property type="component" value="Chromosome"/>
</dbReference>